<dbReference type="GO" id="GO:0020037">
    <property type="term" value="F:heme binding"/>
    <property type="evidence" value="ECO:0007669"/>
    <property type="project" value="InterPro"/>
</dbReference>
<dbReference type="EMBL" id="ML004464">
    <property type="protein sequence ID" value="RKP30201.1"/>
    <property type="molecule type" value="Genomic_DNA"/>
</dbReference>
<dbReference type="Pfam" id="PF00067">
    <property type="entry name" value="p450"/>
    <property type="match status" value="1"/>
</dbReference>
<evidence type="ECO:0000256" key="5">
    <source>
        <dbReference type="PIRSR" id="PIRSR602401-1"/>
    </source>
</evidence>
<name>A0A4P9ZDI3_9ASCO</name>
<dbReference type="GO" id="GO:0005506">
    <property type="term" value="F:iron ion binding"/>
    <property type="evidence" value="ECO:0007669"/>
    <property type="project" value="InterPro"/>
</dbReference>
<comment type="cofactor">
    <cofactor evidence="5">
        <name>heme</name>
        <dbReference type="ChEBI" id="CHEBI:30413"/>
    </cofactor>
</comment>
<dbReference type="PRINTS" id="PR00385">
    <property type="entry name" value="P450"/>
</dbReference>
<sequence>PYAMAVIEEALRFFTVMPLSLPRVTVKDISYRNMFIPAGTTVVMNAYAANHDASVYPQPHEFRPERWLDDAGKIDKHVPGHFLFGAGSRHCSGNNLAIKEIYTMVCRTVLLFQVRGPADPACAMVLDPVEGNMCPSATAFEPRPFYVRLQPRRGDLMEQLHAYVYS</sequence>
<dbReference type="InterPro" id="IPR050364">
    <property type="entry name" value="Cytochrome_P450_fung"/>
</dbReference>
<dbReference type="PRINTS" id="PR00463">
    <property type="entry name" value="EP450I"/>
</dbReference>
<keyword evidence="7" id="KW-1185">Reference proteome</keyword>
<organism evidence="6 7">
    <name type="scientific">Metschnikowia bicuspidata</name>
    <dbReference type="NCBI Taxonomy" id="27322"/>
    <lineage>
        <taxon>Eukaryota</taxon>
        <taxon>Fungi</taxon>
        <taxon>Dikarya</taxon>
        <taxon>Ascomycota</taxon>
        <taxon>Saccharomycotina</taxon>
        <taxon>Pichiomycetes</taxon>
        <taxon>Metschnikowiaceae</taxon>
        <taxon>Metschnikowia</taxon>
    </lineage>
</organism>
<evidence type="ECO:0000256" key="4">
    <source>
        <dbReference type="ARBA" id="ARBA00023004"/>
    </source>
</evidence>
<keyword evidence="3" id="KW-0560">Oxidoreductase</keyword>
<dbReference type="InterPro" id="IPR036396">
    <property type="entry name" value="Cyt_P450_sf"/>
</dbReference>
<accession>A0A4P9ZDI3</accession>
<dbReference type="Proteomes" id="UP000268321">
    <property type="component" value="Unassembled WGS sequence"/>
</dbReference>
<evidence type="ECO:0000256" key="2">
    <source>
        <dbReference type="ARBA" id="ARBA00022723"/>
    </source>
</evidence>
<dbReference type="AlphaFoldDB" id="A0A4P9ZDI3"/>
<protein>
    <submittedName>
        <fullName evidence="6">Cytochrome P450</fullName>
    </submittedName>
</protein>
<keyword evidence="2 5" id="KW-0479">Metal-binding</keyword>
<keyword evidence="4 5" id="KW-0408">Iron</keyword>
<dbReference type="OrthoDB" id="1055148at2759"/>
<evidence type="ECO:0000313" key="7">
    <source>
        <dbReference type="Proteomes" id="UP000268321"/>
    </source>
</evidence>
<evidence type="ECO:0000256" key="3">
    <source>
        <dbReference type="ARBA" id="ARBA00023002"/>
    </source>
</evidence>
<evidence type="ECO:0000313" key="6">
    <source>
        <dbReference type="EMBL" id="RKP30201.1"/>
    </source>
</evidence>
<feature type="binding site" description="axial binding residue" evidence="5">
    <location>
        <position position="91"/>
    </location>
    <ligand>
        <name>heme</name>
        <dbReference type="ChEBI" id="CHEBI:30413"/>
    </ligand>
    <ligandPart>
        <name>Fe</name>
        <dbReference type="ChEBI" id="CHEBI:18248"/>
    </ligandPart>
</feature>
<evidence type="ECO:0000256" key="1">
    <source>
        <dbReference type="ARBA" id="ARBA00010617"/>
    </source>
</evidence>
<comment type="similarity">
    <text evidence="1">Belongs to the cytochrome P450 family.</text>
</comment>
<dbReference type="GO" id="GO:0004497">
    <property type="term" value="F:monooxygenase activity"/>
    <property type="evidence" value="ECO:0007669"/>
    <property type="project" value="InterPro"/>
</dbReference>
<dbReference type="InterPro" id="IPR001128">
    <property type="entry name" value="Cyt_P450"/>
</dbReference>
<feature type="non-terminal residue" evidence="6">
    <location>
        <position position="1"/>
    </location>
</feature>
<dbReference type="GO" id="GO:0016705">
    <property type="term" value="F:oxidoreductase activity, acting on paired donors, with incorporation or reduction of molecular oxygen"/>
    <property type="evidence" value="ECO:0007669"/>
    <property type="project" value="InterPro"/>
</dbReference>
<dbReference type="PANTHER" id="PTHR46300">
    <property type="entry name" value="P450, PUTATIVE (EUROFUNG)-RELATED-RELATED"/>
    <property type="match status" value="1"/>
</dbReference>
<reference evidence="7" key="1">
    <citation type="journal article" date="2018" name="Nat. Microbiol.">
        <title>Leveraging single-cell genomics to expand the fungal tree of life.</title>
        <authorList>
            <person name="Ahrendt S.R."/>
            <person name="Quandt C.A."/>
            <person name="Ciobanu D."/>
            <person name="Clum A."/>
            <person name="Salamov A."/>
            <person name="Andreopoulos B."/>
            <person name="Cheng J.F."/>
            <person name="Woyke T."/>
            <person name="Pelin A."/>
            <person name="Henrissat B."/>
            <person name="Reynolds N.K."/>
            <person name="Benny G.L."/>
            <person name="Smith M.E."/>
            <person name="James T.Y."/>
            <person name="Grigoriev I.V."/>
        </authorList>
    </citation>
    <scope>NUCLEOTIDE SEQUENCE [LARGE SCALE GENOMIC DNA]</scope>
    <source>
        <strain evidence="7">Baker2002</strain>
    </source>
</reference>
<keyword evidence="5" id="KW-0349">Heme</keyword>
<dbReference type="PANTHER" id="PTHR46300:SF9">
    <property type="entry name" value="P450, PUTATIVE-RELATED"/>
    <property type="match status" value="1"/>
</dbReference>
<gene>
    <name evidence="6" type="ORF">METBISCDRAFT_16887</name>
</gene>
<dbReference type="SUPFAM" id="SSF48264">
    <property type="entry name" value="Cytochrome P450"/>
    <property type="match status" value="1"/>
</dbReference>
<dbReference type="Gene3D" id="1.10.630.10">
    <property type="entry name" value="Cytochrome P450"/>
    <property type="match status" value="1"/>
</dbReference>
<dbReference type="InterPro" id="IPR002401">
    <property type="entry name" value="Cyt_P450_E_grp-I"/>
</dbReference>
<proteinExistence type="inferred from homology"/>